<comment type="caution">
    <text evidence="5">The sequence shown here is derived from an EMBL/GenBank/DDBJ whole genome shotgun (WGS) entry which is preliminary data.</text>
</comment>
<evidence type="ECO:0000256" key="3">
    <source>
        <dbReference type="ARBA" id="ARBA00022553"/>
    </source>
</evidence>
<organism evidence="5 6">
    <name type="scientific">Floridaenema aerugineum BLCC-F46</name>
    <dbReference type="NCBI Taxonomy" id="3153654"/>
    <lineage>
        <taxon>Bacteria</taxon>
        <taxon>Bacillati</taxon>
        <taxon>Cyanobacteriota</taxon>
        <taxon>Cyanophyceae</taxon>
        <taxon>Oscillatoriophycideae</taxon>
        <taxon>Aerosakkonematales</taxon>
        <taxon>Aerosakkonemataceae</taxon>
        <taxon>Floridanema</taxon>
        <taxon>Floridanema aerugineum</taxon>
    </lineage>
</organism>
<reference evidence="5 6" key="1">
    <citation type="submission" date="2024-09" db="EMBL/GenBank/DDBJ databases">
        <title>Floridaenema gen nov. (Aerosakkonemataceae, Aerosakkonematales ord. nov., Cyanobacteria) from benthic tropical and subtropical fresh waters, with the description of four new species.</title>
        <authorList>
            <person name="Moretto J.A."/>
            <person name="Berthold D.E."/>
            <person name="Lefler F.W."/>
            <person name="Huang I.-S."/>
            <person name="Laughinghouse H. IV."/>
        </authorList>
    </citation>
    <scope>NUCLEOTIDE SEQUENCE [LARGE SCALE GENOMIC DNA]</scope>
    <source>
        <strain evidence="5 6">BLCC-F46</strain>
    </source>
</reference>
<dbReference type="Pfam" id="PF00668">
    <property type="entry name" value="Condensation"/>
    <property type="match status" value="1"/>
</dbReference>
<dbReference type="PANTHER" id="PTHR45527:SF1">
    <property type="entry name" value="FATTY ACID SYNTHASE"/>
    <property type="match status" value="1"/>
</dbReference>
<dbReference type="CDD" id="cd19543">
    <property type="entry name" value="DCL_NRPS"/>
    <property type="match status" value="1"/>
</dbReference>
<dbReference type="InterPro" id="IPR010071">
    <property type="entry name" value="AA_adenyl_dom"/>
</dbReference>
<dbReference type="Pfam" id="PF00501">
    <property type="entry name" value="AMP-binding"/>
    <property type="match status" value="1"/>
</dbReference>
<dbReference type="InterPro" id="IPR009081">
    <property type="entry name" value="PP-bd_ACP"/>
</dbReference>
<dbReference type="SUPFAM" id="SSF47336">
    <property type="entry name" value="ACP-like"/>
    <property type="match status" value="1"/>
</dbReference>
<dbReference type="NCBIfam" id="TIGR01733">
    <property type="entry name" value="AA-adenyl-dom"/>
    <property type="match status" value="1"/>
</dbReference>
<evidence type="ECO:0000313" key="6">
    <source>
        <dbReference type="Proteomes" id="UP001576774"/>
    </source>
</evidence>
<dbReference type="InterPro" id="IPR001242">
    <property type="entry name" value="Condensation_dom"/>
</dbReference>
<keyword evidence="6" id="KW-1185">Reference proteome</keyword>
<comment type="cofactor">
    <cofactor evidence="1">
        <name>pantetheine 4'-phosphate</name>
        <dbReference type="ChEBI" id="CHEBI:47942"/>
    </cofactor>
</comment>
<dbReference type="Gene3D" id="3.30.559.30">
    <property type="entry name" value="Nonribosomal peptide synthetase, condensation domain"/>
    <property type="match status" value="1"/>
</dbReference>
<evidence type="ECO:0000259" key="4">
    <source>
        <dbReference type="PROSITE" id="PS50075"/>
    </source>
</evidence>
<dbReference type="PANTHER" id="PTHR45527">
    <property type="entry name" value="NONRIBOSOMAL PEPTIDE SYNTHETASE"/>
    <property type="match status" value="1"/>
</dbReference>
<name>A0ABV4XB73_9CYAN</name>
<proteinExistence type="predicted"/>
<protein>
    <submittedName>
        <fullName evidence="5">Amino acid adenylation domain-containing protein</fullName>
    </submittedName>
</protein>
<feature type="domain" description="Carrier" evidence="4">
    <location>
        <begin position="971"/>
        <end position="1046"/>
    </location>
</feature>
<dbReference type="RefSeq" id="WP_413273071.1">
    <property type="nucleotide sequence ID" value="NZ_JBHFNQ010000193.1"/>
</dbReference>
<dbReference type="InterPro" id="IPR020806">
    <property type="entry name" value="PKS_PP-bd"/>
</dbReference>
<dbReference type="PROSITE" id="PS50075">
    <property type="entry name" value="CARRIER"/>
    <property type="match status" value="1"/>
</dbReference>
<dbReference type="InterPro" id="IPR023213">
    <property type="entry name" value="CAT-like_dom_sf"/>
</dbReference>
<dbReference type="Pfam" id="PF13193">
    <property type="entry name" value="AMP-binding_C"/>
    <property type="match status" value="1"/>
</dbReference>
<accession>A0ABV4XB73</accession>
<dbReference type="SMART" id="SM00823">
    <property type="entry name" value="PKS_PP"/>
    <property type="match status" value="1"/>
</dbReference>
<dbReference type="InterPro" id="IPR045851">
    <property type="entry name" value="AMP-bd_C_sf"/>
</dbReference>
<dbReference type="CDD" id="cd12117">
    <property type="entry name" value="A_NRPS_Srf_like"/>
    <property type="match status" value="1"/>
</dbReference>
<dbReference type="InterPro" id="IPR000873">
    <property type="entry name" value="AMP-dep_synth/lig_dom"/>
</dbReference>
<dbReference type="InterPro" id="IPR020845">
    <property type="entry name" value="AMP-binding_CS"/>
</dbReference>
<dbReference type="Gene3D" id="3.40.50.980">
    <property type="match status" value="2"/>
</dbReference>
<dbReference type="InterPro" id="IPR006162">
    <property type="entry name" value="Ppantetheine_attach_site"/>
</dbReference>
<dbReference type="InterPro" id="IPR036736">
    <property type="entry name" value="ACP-like_sf"/>
</dbReference>
<dbReference type="Gene3D" id="3.30.300.30">
    <property type="match status" value="1"/>
</dbReference>
<dbReference type="Gene3D" id="3.30.559.10">
    <property type="entry name" value="Chloramphenicol acetyltransferase-like domain"/>
    <property type="match status" value="1"/>
</dbReference>
<dbReference type="Pfam" id="PF00550">
    <property type="entry name" value="PP-binding"/>
    <property type="match status" value="1"/>
</dbReference>
<dbReference type="Gene3D" id="1.10.1200.10">
    <property type="entry name" value="ACP-like"/>
    <property type="match status" value="1"/>
</dbReference>
<evidence type="ECO:0000313" key="5">
    <source>
        <dbReference type="EMBL" id="MFB2880042.1"/>
    </source>
</evidence>
<dbReference type="EMBL" id="JBHFNQ010000193">
    <property type="protein sequence ID" value="MFB2880042.1"/>
    <property type="molecule type" value="Genomic_DNA"/>
</dbReference>
<dbReference type="PROSITE" id="PS00455">
    <property type="entry name" value="AMP_BINDING"/>
    <property type="match status" value="1"/>
</dbReference>
<keyword evidence="3" id="KW-0597">Phosphoprotein</keyword>
<dbReference type="SUPFAM" id="SSF56801">
    <property type="entry name" value="Acetyl-CoA synthetase-like"/>
    <property type="match status" value="1"/>
</dbReference>
<dbReference type="Gene3D" id="2.30.38.10">
    <property type="entry name" value="Luciferase, Domain 3"/>
    <property type="match status" value="1"/>
</dbReference>
<dbReference type="SUPFAM" id="SSF52777">
    <property type="entry name" value="CoA-dependent acyltransferases"/>
    <property type="match status" value="2"/>
</dbReference>
<sequence>MNKIEDLYELSPMQQGMLFHSLYSPESEIYFGQLLCVLKGDLDLPIFQQAWQQVVSRHPVLRTSFHWEEIEKPLQMVNKWVDCHLFCHDWRDLTKAEQQERLESLPKSDRQKTFDLSEVPLMRFTLIQLEEQTYQFIWSHHHILFDGWSMQIILKEVFGLYEANYRGESLELAPSRPYRDYIIWLQEQDIEQAKNFWQKTLQGFEFPTALGVDRKAIANKAAEQQNYEEQPFKLSPKITEKLQSLARQHHLTLNTLVQGAYSLLLSRYSGENDIVFGATVSGRPTTLDRVESMVGLFINTLPIRVKLSGNDELLPWLEDLQTKKIEQQQYAYYSLADIQSLSNIPGKMPLFESILVFANYPIDTSKSESKKALELSNIRCFERTNYPLTIFINPETELAGRIIYDTSRFAADAIARLIGHFQTLLTEIATNPQQNLSQFSLLTKAEQEELIKLENSATIKYEYKCVNQLFEEQVEKSPDAIALVYEEQQLTYRELNNRANQLAHYLQKLGVKPEVRVGICVERSLLMVIGILGILKAGGAYIPLDPAFPSERLQFMMEDAQITILITQSHLQEKLAINDKTVVKLDSDWEIIAQQTQDNLRKEVNPENLAYIIYTSGTTGNPKGSEVPHRSFMGFMFGVDYIQLDAEQIWLQHSSISWDALTLELWTPLLYGGRCVLYPGKIPTPEDLSKIILEQNVNTLFLTTVFFNYIIDTIPEALLGIKQLLFGGEFVCVSHVRRALELLPETQLIHAYGPSECTVFTCCYPVPKQLPENLHTIPIGKPIGDRTVYLLDQYLHRVPIGVPGELYVGGASVARGYFNQPELTREKFIANPFVEGDKLYKTGDLIRRLPDGNLEFLGRIDTQVKIRGCRIEIEEIEGVLNQHNNIKQVVVMAREDEPGNKYLAAYLVAKDKEPTVSSLRNFLKTKLPDYMIPATFVFLSALPLTSNNKINRRALPAPDIYQRNLEVNFVEPRNSTESELAQIWTEVLRLEKVGIYDNFFELGGHSLLATQVISRLREAFSIDLTLRYLFENPTIAELSQKVIDRQVEQVGDDELNRILGEVNELSDREVKQQLSSG</sequence>
<dbReference type="Proteomes" id="UP001576774">
    <property type="component" value="Unassembled WGS sequence"/>
</dbReference>
<keyword evidence="2" id="KW-0596">Phosphopantetheine</keyword>
<dbReference type="InterPro" id="IPR025110">
    <property type="entry name" value="AMP-bd_C"/>
</dbReference>
<evidence type="ECO:0000256" key="1">
    <source>
        <dbReference type="ARBA" id="ARBA00001957"/>
    </source>
</evidence>
<gene>
    <name evidence="5" type="ORF">ACE1CC_24590</name>
</gene>
<dbReference type="PROSITE" id="PS00012">
    <property type="entry name" value="PHOSPHOPANTETHEINE"/>
    <property type="match status" value="1"/>
</dbReference>
<evidence type="ECO:0000256" key="2">
    <source>
        <dbReference type="ARBA" id="ARBA00022450"/>
    </source>
</evidence>